<dbReference type="CDD" id="cd13127">
    <property type="entry name" value="MATE_tuaB_like"/>
    <property type="match status" value="1"/>
</dbReference>
<dbReference type="RefSeq" id="WP_186960597.1">
    <property type="nucleotide sequence ID" value="NZ_JACOOI010000022.1"/>
</dbReference>
<dbReference type="Proteomes" id="UP000644010">
    <property type="component" value="Unassembled WGS sequence"/>
</dbReference>
<proteinExistence type="inferred from homology"/>
<reference evidence="8 9" key="1">
    <citation type="submission" date="2020-08" db="EMBL/GenBank/DDBJ databases">
        <title>Genome public.</title>
        <authorList>
            <person name="Liu C."/>
            <person name="Sun Q."/>
        </authorList>
    </citation>
    <scope>NUCLEOTIDE SEQUENCE [LARGE SCALE GENOMIC DNA]</scope>
    <source>
        <strain evidence="8 9">BX2</strain>
    </source>
</reference>
<keyword evidence="3" id="KW-1003">Cell membrane</keyword>
<feature type="transmembrane region" description="Helical" evidence="7">
    <location>
        <begin position="252"/>
        <end position="271"/>
    </location>
</feature>
<feature type="transmembrane region" description="Helical" evidence="7">
    <location>
        <begin position="324"/>
        <end position="344"/>
    </location>
</feature>
<dbReference type="EMBL" id="JACOOI010000022">
    <property type="protein sequence ID" value="MBC5644790.1"/>
    <property type="molecule type" value="Genomic_DNA"/>
</dbReference>
<comment type="subcellular location">
    <subcellularLocation>
        <location evidence="1">Cell membrane</location>
        <topology evidence="1">Multi-pass membrane protein</topology>
    </subcellularLocation>
</comment>
<evidence type="ECO:0000256" key="3">
    <source>
        <dbReference type="ARBA" id="ARBA00022475"/>
    </source>
</evidence>
<comment type="similarity">
    <text evidence="2">Belongs to the polysaccharide synthase family.</text>
</comment>
<feature type="transmembrane region" description="Helical" evidence="7">
    <location>
        <begin position="81"/>
        <end position="100"/>
    </location>
</feature>
<evidence type="ECO:0000256" key="2">
    <source>
        <dbReference type="ARBA" id="ARBA00007430"/>
    </source>
</evidence>
<keyword evidence="6 7" id="KW-0472">Membrane</keyword>
<feature type="transmembrane region" description="Helical" evidence="7">
    <location>
        <begin position="45"/>
        <end position="69"/>
    </location>
</feature>
<feature type="transmembrane region" description="Helical" evidence="7">
    <location>
        <begin position="149"/>
        <end position="169"/>
    </location>
</feature>
<feature type="transmembrane region" description="Helical" evidence="7">
    <location>
        <begin position="21"/>
        <end position="39"/>
    </location>
</feature>
<evidence type="ECO:0000313" key="8">
    <source>
        <dbReference type="EMBL" id="MBC5644790.1"/>
    </source>
</evidence>
<accession>A0ABR7E4W9</accession>
<name>A0ABR7E4W9_9BACT</name>
<evidence type="ECO:0000313" key="9">
    <source>
        <dbReference type="Proteomes" id="UP000644010"/>
    </source>
</evidence>
<dbReference type="InterPro" id="IPR050833">
    <property type="entry name" value="Poly_Biosynth_Transport"/>
</dbReference>
<keyword evidence="4 7" id="KW-0812">Transmembrane</keyword>
<evidence type="ECO:0000256" key="4">
    <source>
        <dbReference type="ARBA" id="ARBA00022692"/>
    </source>
</evidence>
<feature type="transmembrane region" description="Helical" evidence="7">
    <location>
        <begin position="439"/>
        <end position="459"/>
    </location>
</feature>
<comment type="caution">
    <text evidence="8">The sequence shown here is derived from an EMBL/GenBank/DDBJ whole genome shotgun (WGS) entry which is preliminary data.</text>
</comment>
<protein>
    <submittedName>
        <fullName evidence="8">Lipopolysaccharide biosynthesis protein</fullName>
    </submittedName>
</protein>
<dbReference type="PANTHER" id="PTHR30250">
    <property type="entry name" value="PST FAMILY PREDICTED COLANIC ACID TRANSPORTER"/>
    <property type="match status" value="1"/>
</dbReference>
<dbReference type="PANTHER" id="PTHR30250:SF10">
    <property type="entry name" value="LIPOPOLYSACCHARIDE BIOSYNTHESIS PROTEIN WZXC"/>
    <property type="match status" value="1"/>
</dbReference>
<evidence type="ECO:0000256" key="5">
    <source>
        <dbReference type="ARBA" id="ARBA00022989"/>
    </source>
</evidence>
<evidence type="ECO:0000256" key="1">
    <source>
        <dbReference type="ARBA" id="ARBA00004651"/>
    </source>
</evidence>
<evidence type="ECO:0000256" key="7">
    <source>
        <dbReference type="SAM" id="Phobius"/>
    </source>
</evidence>
<dbReference type="Pfam" id="PF13440">
    <property type="entry name" value="Polysacc_synt_3"/>
    <property type="match status" value="1"/>
</dbReference>
<keyword evidence="9" id="KW-1185">Reference proteome</keyword>
<keyword evidence="5 7" id="KW-1133">Transmembrane helix</keyword>
<evidence type="ECO:0000256" key="6">
    <source>
        <dbReference type="ARBA" id="ARBA00023136"/>
    </source>
</evidence>
<organism evidence="8 9">
    <name type="scientific">Parabacteroides segnis</name>
    <dbReference type="NCBI Taxonomy" id="2763058"/>
    <lineage>
        <taxon>Bacteria</taxon>
        <taxon>Pseudomonadati</taxon>
        <taxon>Bacteroidota</taxon>
        <taxon>Bacteroidia</taxon>
        <taxon>Bacteroidales</taxon>
        <taxon>Tannerellaceae</taxon>
        <taxon>Parabacteroides</taxon>
    </lineage>
</organism>
<gene>
    <name evidence="8" type="ORF">H8S77_18070</name>
</gene>
<feature type="transmembrane region" description="Helical" evidence="7">
    <location>
        <begin position="292"/>
        <end position="312"/>
    </location>
</feature>
<feature type="transmembrane region" description="Helical" evidence="7">
    <location>
        <begin position="175"/>
        <end position="193"/>
    </location>
</feature>
<sequence>MEQVGKEQAISNFSWGYMGKMGAQIISFGVTIVLARLIAPADFGLVAIVAIFTTFLNVFVDSGLGSALIQKENADNIDFSTVFFFNIVVSLLLYIILYISTPFISSFYDNTQLTPLLRVASFSLVITGFRSTQETFVTRNLLFKKHFTAVFIAAICSAVIGIMLAYLGYGAWAIVFQQLCNTSISTIVLWYLIPWRPKLLFSINRLKGLMPFGFKILGGSLMDTLYSEIRSLLIGKIYTPSDLAFYDRGKQFPYMIVSGINGALNSVLFPIMSRNQDNLNRVKQIVRKTIRISLFFVSSILCFLICAADSMVELLMTTKWLPSVIYIQVLCFDALLWPVITIHYNSFKAVGKSDLYLKYVTITKIIGMSMLIVSIPFGVLYVAVSSVLSMLIQLMMLAKVSRNNNNYLYKEQFKDLYNGVKPAILIFIGIWWVNETDLIPLFRFLTQGILTFVIVIVYAQNTNLESYEIIKDLWKKNKKRWKKK</sequence>